<dbReference type="HAMAP" id="MF_00278">
    <property type="entry name" value="HisH"/>
    <property type="match status" value="1"/>
</dbReference>
<keyword evidence="5 10" id="KW-0315">Glutamine amidotransferase</keyword>
<sequence>MGYTAIVDYGVGNLKSVTNAMDYLGLKSCITSDPKELERADAIILPGVGAFPDAADKLRGTGLDRVLTAQAEHKPILGICLGMQLLFDWGEEVRECKGLGLVGGCVHKIKTNLKLPHIGWNSLTYPNPSPLFAGVEEGSYVYFVHSFCGMAADPATVIAQTDYGTPVVAAVQKGNVYGCQFHPEKSGEVGLQILRNFGGLNR</sequence>
<dbReference type="GO" id="GO:0005737">
    <property type="term" value="C:cytoplasm"/>
    <property type="evidence" value="ECO:0007669"/>
    <property type="project" value="UniProtKB-SubCell"/>
</dbReference>
<organism evidence="13 14">
    <name type="scientific">Candidatus Flavonifractor intestinigallinarum</name>
    <dbReference type="NCBI Taxonomy" id="2838586"/>
    <lineage>
        <taxon>Bacteria</taxon>
        <taxon>Bacillati</taxon>
        <taxon>Bacillota</taxon>
        <taxon>Clostridia</taxon>
        <taxon>Eubacteriales</taxon>
        <taxon>Oscillospiraceae</taxon>
        <taxon>Flavonifractor</taxon>
    </lineage>
</organism>
<reference evidence="13" key="2">
    <citation type="submission" date="2021-04" db="EMBL/GenBank/DDBJ databases">
        <authorList>
            <person name="Gilroy R."/>
        </authorList>
    </citation>
    <scope>NUCLEOTIDE SEQUENCE</scope>
    <source>
        <strain evidence="13">CHK192-8294</strain>
    </source>
</reference>
<comment type="catalytic activity">
    <reaction evidence="9 10">
        <text>L-glutamine + H2O = L-glutamate + NH4(+)</text>
        <dbReference type="Rhea" id="RHEA:15889"/>
        <dbReference type="ChEBI" id="CHEBI:15377"/>
        <dbReference type="ChEBI" id="CHEBI:28938"/>
        <dbReference type="ChEBI" id="CHEBI:29985"/>
        <dbReference type="ChEBI" id="CHEBI:58359"/>
        <dbReference type="EC" id="3.5.1.2"/>
    </reaction>
</comment>
<evidence type="ECO:0000313" key="14">
    <source>
        <dbReference type="Proteomes" id="UP000823921"/>
    </source>
</evidence>
<evidence type="ECO:0000256" key="9">
    <source>
        <dbReference type="ARBA" id="ARBA00049534"/>
    </source>
</evidence>
<comment type="function">
    <text evidence="10">IGPS catalyzes the conversion of PRFAR and glutamine to IGP, AICAR and glutamate. The HisH subunit catalyzes the hydrolysis of glutamine to glutamate and ammonia as part of the synthesis of IGP and AICAR. The resulting ammonia molecule is channeled to the active site of HisF.</text>
</comment>
<dbReference type="GO" id="GO:0000105">
    <property type="term" value="P:L-histidine biosynthetic process"/>
    <property type="evidence" value="ECO:0007669"/>
    <property type="project" value="UniProtKB-UniRule"/>
</dbReference>
<gene>
    <name evidence="10 13" type="primary">hisH</name>
    <name evidence="13" type="ORF">H9712_04985</name>
</gene>
<evidence type="ECO:0000256" key="4">
    <source>
        <dbReference type="ARBA" id="ARBA00022801"/>
    </source>
</evidence>
<dbReference type="Pfam" id="PF00117">
    <property type="entry name" value="GATase"/>
    <property type="match status" value="1"/>
</dbReference>
<dbReference type="GO" id="GO:0004359">
    <property type="term" value="F:glutaminase activity"/>
    <property type="evidence" value="ECO:0007669"/>
    <property type="project" value="UniProtKB-EC"/>
</dbReference>
<accession>A0A9D2MNE6</accession>
<dbReference type="CDD" id="cd01748">
    <property type="entry name" value="GATase1_IGP_Synthase"/>
    <property type="match status" value="1"/>
</dbReference>
<evidence type="ECO:0000256" key="10">
    <source>
        <dbReference type="HAMAP-Rule" id="MF_00278"/>
    </source>
</evidence>
<evidence type="ECO:0000313" key="13">
    <source>
        <dbReference type="EMBL" id="HJB80318.1"/>
    </source>
</evidence>
<dbReference type="PIRSF" id="PIRSF000495">
    <property type="entry name" value="Amidotransf_hisH"/>
    <property type="match status" value="1"/>
</dbReference>
<dbReference type="Proteomes" id="UP000823921">
    <property type="component" value="Unassembled WGS sequence"/>
</dbReference>
<dbReference type="NCBIfam" id="TIGR01855">
    <property type="entry name" value="IMP_synth_hisH"/>
    <property type="match status" value="1"/>
</dbReference>
<comment type="pathway">
    <text evidence="1 10">Amino-acid biosynthesis; L-histidine biosynthesis; L-histidine from 5-phospho-alpha-D-ribose 1-diphosphate: step 5/9.</text>
</comment>
<proteinExistence type="inferred from homology"/>
<reference evidence="13" key="1">
    <citation type="journal article" date="2021" name="PeerJ">
        <title>Extensive microbial diversity within the chicken gut microbiome revealed by metagenomics and culture.</title>
        <authorList>
            <person name="Gilroy R."/>
            <person name="Ravi A."/>
            <person name="Getino M."/>
            <person name="Pursley I."/>
            <person name="Horton D.L."/>
            <person name="Alikhan N.F."/>
            <person name="Baker D."/>
            <person name="Gharbi K."/>
            <person name="Hall N."/>
            <person name="Watson M."/>
            <person name="Adriaenssens E.M."/>
            <person name="Foster-Nyarko E."/>
            <person name="Jarju S."/>
            <person name="Secka A."/>
            <person name="Antonio M."/>
            <person name="Oren A."/>
            <person name="Chaudhuri R.R."/>
            <person name="La Ragione R."/>
            <person name="Hildebrand F."/>
            <person name="Pallen M.J."/>
        </authorList>
    </citation>
    <scope>NUCLEOTIDE SEQUENCE</scope>
    <source>
        <strain evidence="13">CHK192-8294</strain>
    </source>
</reference>
<dbReference type="AlphaFoldDB" id="A0A9D2MNE6"/>
<evidence type="ECO:0000256" key="3">
    <source>
        <dbReference type="ARBA" id="ARBA00022605"/>
    </source>
</evidence>
<evidence type="ECO:0000256" key="1">
    <source>
        <dbReference type="ARBA" id="ARBA00005091"/>
    </source>
</evidence>
<evidence type="ECO:0000256" key="6">
    <source>
        <dbReference type="ARBA" id="ARBA00023102"/>
    </source>
</evidence>
<evidence type="ECO:0000256" key="11">
    <source>
        <dbReference type="PIRSR" id="PIRSR000495-1"/>
    </source>
</evidence>
<feature type="active site" description="Nucleophile" evidence="10 11">
    <location>
        <position position="80"/>
    </location>
</feature>
<feature type="domain" description="Glutamine amidotransferase" evidence="12">
    <location>
        <begin position="6"/>
        <end position="197"/>
    </location>
</feature>
<evidence type="ECO:0000256" key="8">
    <source>
        <dbReference type="ARBA" id="ARBA00047838"/>
    </source>
</evidence>
<dbReference type="PROSITE" id="PS51273">
    <property type="entry name" value="GATASE_TYPE_1"/>
    <property type="match status" value="1"/>
</dbReference>
<comment type="caution">
    <text evidence="13">The sequence shown here is derived from an EMBL/GenBank/DDBJ whole genome shotgun (WGS) entry which is preliminary data.</text>
</comment>
<dbReference type="InterPro" id="IPR029062">
    <property type="entry name" value="Class_I_gatase-like"/>
</dbReference>
<dbReference type="InterPro" id="IPR017926">
    <property type="entry name" value="GATASE"/>
</dbReference>
<dbReference type="PANTHER" id="PTHR42701">
    <property type="entry name" value="IMIDAZOLE GLYCEROL PHOSPHATE SYNTHASE SUBUNIT HISH"/>
    <property type="match status" value="1"/>
</dbReference>
<keyword evidence="10" id="KW-0963">Cytoplasm</keyword>
<dbReference type="EC" id="3.5.1.2" evidence="10"/>
<keyword evidence="3 10" id="KW-0028">Amino-acid biosynthesis</keyword>
<evidence type="ECO:0000256" key="5">
    <source>
        <dbReference type="ARBA" id="ARBA00022962"/>
    </source>
</evidence>
<evidence type="ECO:0000256" key="7">
    <source>
        <dbReference type="ARBA" id="ARBA00023239"/>
    </source>
</evidence>
<dbReference type="EMBL" id="DWXO01000050">
    <property type="protein sequence ID" value="HJB80318.1"/>
    <property type="molecule type" value="Genomic_DNA"/>
</dbReference>
<comment type="catalytic activity">
    <reaction evidence="8 10">
        <text>5-[(5-phospho-1-deoxy-D-ribulos-1-ylimino)methylamino]-1-(5-phospho-beta-D-ribosyl)imidazole-4-carboxamide + L-glutamine = D-erythro-1-(imidazol-4-yl)glycerol 3-phosphate + 5-amino-1-(5-phospho-beta-D-ribosyl)imidazole-4-carboxamide + L-glutamate + H(+)</text>
        <dbReference type="Rhea" id="RHEA:24793"/>
        <dbReference type="ChEBI" id="CHEBI:15378"/>
        <dbReference type="ChEBI" id="CHEBI:29985"/>
        <dbReference type="ChEBI" id="CHEBI:58278"/>
        <dbReference type="ChEBI" id="CHEBI:58359"/>
        <dbReference type="ChEBI" id="CHEBI:58475"/>
        <dbReference type="ChEBI" id="CHEBI:58525"/>
        <dbReference type="EC" id="4.3.2.10"/>
    </reaction>
</comment>
<protein>
    <recommendedName>
        <fullName evidence="10">Imidazole glycerol phosphate synthase subunit HisH</fullName>
        <ecNumber evidence="10">4.3.2.10</ecNumber>
    </recommendedName>
    <alternativeName>
        <fullName evidence="10">IGP synthase glutaminase subunit</fullName>
        <ecNumber evidence="10">3.5.1.2</ecNumber>
    </alternativeName>
    <alternativeName>
        <fullName evidence="10">IGP synthase subunit HisH</fullName>
    </alternativeName>
    <alternativeName>
        <fullName evidence="10">ImGP synthase subunit HisH</fullName>
        <shortName evidence="10">IGPS subunit HisH</shortName>
    </alternativeName>
</protein>
<evidence type="ECO:0000256" key="2">
    <source>
        <dbReference type="ARBA" id="ARBA00011152"/>
    </source>
</evidence>
<dbReference type="InterPro" id="IPR010139">
    <property type="entry name" value="Imidazole-glycPsynth_HisH"/>
</dbReference>
<keyword evidence="4 10" id="KW-0378">Hydrolase</keyword>
<dbReference type="Gene3D" id="3.40.50.880">
    <property type="match status" value="1"/>
</dbReference>
<dbReference type="GO" id="GO:0016829">
    <property type="term" value="F:lyase activity"/>
    <property type="evidence" value="ECO:0007669"/>
    <property type="project" value="UniProtKB-KW"/>
</dbReference>
<feature type="active site" evidence="10 11">
    <location>
        <position position="182"/>
    </location>
</feature>
<keyword evidence="7 10" id="KW-0456">Lyase</keyword>
<feature type="active site" evidence="10 11">
    <location>
        <position position="184"/>
    </location>
</feature>
<dbReference type="PANTHER" id="PTHR42701:SF1">
    <property type="entry name" value="IMIDAZOLE GLYCEROL PHOSPHATE SYNTHASE SUBUNIT HISH"/>
    <property type="match status" value="1"/>
</dbReference>
<comment type="subunit">
    <text evidence="2 10">Heterodimer of HisH and HisF.</text>
</comment>
<dbReference type="SUPFAM" id="SSF52317">
    <property type="entry name" value="Class I glutamine amidotransferase-like"/>
    <property type="match status" value="1"/>
</dbReference>
<comment type="subcellular location">
    <subcellularLocation>
        <location evidence="10">Cytoplasm</location>
    </subcellularLocation>
</comment>
<dbReference type="EC" id="4.3.2.10" evidence="10"/>
<keyword evidence="6 10" id="KW-0368">Histidine biosynthesis</keyword>
<name>A0A9D2MNE6_9FIRM</name>
<evidence type="ECO:0000259" key="12">
    <source>
        <dbReference type="Pfam" id="PF00117"/>
    </source>
</evidence>
<dbReference type="GO" id="GO:0000107">
    <property type="term" value="F:imidazoleglycerol-phosphate synthase activity"/>
    <property type="evidence" value="ECO:0007669"/>
    <property type="project" value="UniProtKB-UniRule"/>
</dbReference>